<proteinExistence type="predicted"/>
<organism evidence="3 4">
    <name type="scientific">Helianthus annuus</name>
    <name type="common">Common sunflower</name>
    <dbReference type="NCBI Taxonomy" id="4232"/>
    <lineage>
        <taxon>Eukaryota</taxon>
        <taxon>Viridiplantae</taxon>
        <taxon>Streptophyta</taxon>
        <taxon>Embryophyta</taxon>
        <taxon>Tracheophyta</taxon>
        <taxon>Spermatophyta</taxon>
        <taxon>Magnoliopsida</taxon>
        <taxon>eudicotyledons</taxon>
        <taxon>Gunneridae</taxon>
        <taxon>Pentapetalae</taxon>
        <taxon>asterids</taxon>
        <taxon>campanulids</taxon>
        <taxon>Asterales</taxon>
        <taxon>Asteraceae</taxon>
        <taxon>Asteroideae</taxon>
        <taxon>Heliantheae alliance</taxon>
        <taxon>Heliantheae</taxon>
        <taxon>Helianthus</taxon>
    </lineage>
</organism>
<gene>
    <name evidence="3" type="ORF">HanXRQr2_Chr01g0026701</name>
</gene>
<dbReference type="GO" id="GO:0004197">
    <property type="term" value="F:cysteine-type endopeptidase activity"/>
    <property type="evidence" value="ECO:0007669"/>
    <property type="project" value="UniProtKB-EC"/>
</dbReference>
<feature type="signal peptide" evidence="1">
    <location>
        <begin position="1"/>
        <end position="23"/>
    </location>
</feature>
<dbReference type="EMBL" id="MNCJ02000316">
    <property type="protein sequence ID" value="KAF5822453.1"/>
    <property type="molecule type" value="Genomic_DNA"/>
</dbReference>
<dbReference type="Gene3D" id="1.10.132.130">
    <property type="match status" value="1"/>
</dbReference>
<evidence type="ECO:0000259" key="2">
    <source>
        <dbReference type="Pfam" id="PF20985"/>
    </source>
</evidence>
<dbReference type="AlphaFoldDB" id="A0A9K3JWS6"/>
<evidence type="ECO:0000313" key="3">
    <source>
        <dbReference type="EMBL" id="KAF5822453.1"/>
    </source>
</evidence>
<dbReference type="EC" id="3.4.22.34" evidence="3"/>
<dbReference type="InterPro" id="IPR048501">
    <property type="entry name" value="Legum_prodom"/>
</dbReference>
<accession>A0A9K3JWS6</accession>
<keyword evidence="3" id="KW-0378">Hydrolase</keyword>
<keyword evidence="1" id="KW-0732">Signal</keyword>
<sequence length="291" mass="33499">MMTRGAIMWFLLLLLMPVMLSNACPSESFSPANSTRWELLEAVADQIHIEDGLMIRTKESYRYYFWDLYKSVPRSQRLEIVNKMSESLKEVAFRDRRFDMVGLILFGPDKGRSFLRIRHDKRPEPVNVLGYIQCVRTLDDLFEKHCGPSCFRGLRHTRSRANLCSLATKEAIEEAMILACGMNFIEPEPQQQVPYGYLAFGSGLHVLEVTAIFLSSPSAMVAVASCLALNYVISSIITPMLFKKKELPWENFTDGWTRDQVAKWVSCPGFKEWMIKNYHRIIILPDTSHDE</sequence>
<evidence type="ECO:0000313" key="4">
    <source>
        <dbReference type="Proteomes" id="UP000215914"/>
    </source>
</evidence>
<feature type="domain" description="Legumain prodomain" evidence="2">
    <location>
        <begin position="83"/>
        <end position="180"/>
    </location>
</feature>
<reference evidence="3" key="1">
    <citation type="journal article" date="2017" name="Nature">
        <title>The sunflower genome provides insights into oil metabolism, flowering and Asterid evolution.</title>
        <authorList>
            <person name="Badouin H."/>
            <person name="Gouzy J."/>
            <person name="Grassa C.J."/>
            <person name="Murat F."/>
            <person name="Staton S.E."/>
            <person name="Cottret L."/>
            <person name="Lelandais-Briere C."/>
            <person name="Owens G.L."/>
            <person name="Carrere S."/>
            <person name="Mayjonade B."/>
            <person name="Legrand L."/>
            <person name="Gill N."/>
            <person name="Kane N.C."/>
            <person name="Bowers J.E."/>
            <person name="Hubner S."/>
            <person name="Bellec A."/>
            <person name="Berard A."/>
            <person name="Berges H."/>
            <person name="Blanchet N."/>
            <person name="Boniface M.C."/>
            <person name="Brunel D."/>
            <person name="Catrice O."/>
            <person name="Chaidir N."/>
            <person name="Claudel C."/>
            <person name="Donnadieu C."/>
            <person name="Faraut T."/>
            <person name="Fievet G."/>
            <person name="Helmstetter N."/>
            <person name="King M."/>
            <person name="Knapp S.J."/>
            <person name="Lai Z."/>
            <person name="Le Paslier M.C."/>
            <person name="Lippi Y."/>
            <person name="Lorenzon L."/>
            <person name="Mandel J.R."/>
            <person name="Marage G."/>
            <person name="Marchand G."/>
            <person name="Marquand E."/>
            <person name="Bret-Mestries E."/>
            <person name="Morien E."/>
            <person name="Nambeesan S."/>
            <person name="Nguyen T."/>
            <person name="Pegot-Espagnet P."/>
            <person name="Pouilly N."/>
            <person name="Raftis F."/>
            <person name="Sallet E."/>
            <person name="Schiex T."/>
            <person name="Thomas J."/>
            <person name="Vandecasteele C."/>
            <person name="Vares D."/>
            <person name="Vear F."/>
            <person name="Vautrin S."/>
            <person name="Crespi M."/>
            <person name="Mangin B."/>
            <person name="Burke J.M."/>
            <person name="Salse J."/>
            <person name="Munos S."/>
            <person name="Vincourt P."/>
            <person name="Rieseberg L.H."/>
            <person name="Langlade N.B."/>
        </authorList>
    </citation>
    <scope>NUCLEOTIDE SEQUENCE</scope>
    <source>
        <tissue evidence="3">Leaves</tissue>
    </source>
</reference>
<dbReference type="Pfam" id="PF20985">
    <property type="entry name" value="Legum_prodom"/>
    <property type="match status" value="1"/>
</dbReference>
<evidence type="ECO:0000256" key="1">
    <source>
        <dbReference type="SAM" id="SignalP"/>
    </source>
</evidence>
<feature type="chain" id="PRO_5039909638" evidence="1">
    <location>
        <begin position="24"/>
        <end position="291"/>
    </location>
</feature>
<protein>
    <submittedName>
        <fullName evidence="3">Legumain protein</fullName>
        <ecNumber evidence="3">3.4.22.34</ecNumber>
    </submittedName>
</protein>
<keyword evidence="4" id="KW-1185">Reference proteome</keyword>
<reference evidence="3" key="2">
    <citation type="submission" date="2020-06" db="EMBL/GenBank/DDBJ databases">
        <title>Helianthus annuus Genome sequencing and assembly Release 2.</title>
        <authorList>
            <person name="Gouzy J."/>
            <person name="Langlade N."/>
            <person name="Munos S."/>
        </authorList>
    </citation>
    <scope>NUCLEOTIDE SEQUENCE</scope>
    <source>
        <tissue evidence="3">Leaves</tissue>
    </source>
</reference>
<dbReference type="Proteomes" id="UP000215914">
    <property type="component" value="Unassembled WGS sequence"/>
</dbReference>
<dbReference type="InterPro" id="IPR046427">
    <property type="entry name" value="Legumain_prodom_sf"/>
</dbReference>
<dbReference type="Gramene" id="mRNA:HanXRQr2_Chr01g0026701">
    <property type="protein sequence ID" value="mRNA:HanXRQr2_Chr01g0026701"/>
    <property type="gene ID" value="HanXRQr2_Chr01g0026701"/>
</dbReference>
<name>A0A9K3JWS6_HELAN</name>
<comment type="caution">
    <text evidence="3">The sequence shown here is derived from an EMBL/GenBank/DDBJ whole genome shotgun (WGS) entry which is preliminary data.</text>
</comment>